<name>A0A250DI20_9BURK</name>
<organism evidence="1 2">
    <name type="scientific">Variovorax boronicumulans</name>
    <dbReference type="NCBI Taxonomy" id="436515"/>
    <lineage>
        <taxon>Bacteria</taxon>
        <taxon>Pseudomonadati</taxon>
        <taxon>Pseudomonadota</taxon>
        <taxon>Betaproteobacteria</taxon>
        <taxon>Burkholderiales</taxon>
        <taxon>Comamonadaceae</taxon>
        <taxon>Variovorax</taxon>
    </lineage>
</organism>
<dbReference type="EMBL" id="CP023284">
    <property type="protein sequence ID" value="ATA53914.1"/>
    <property type="molecule type" value="Genomic_DNA"/>
</dbReference>
<dbReference type="RefSeq" id="WP_095744655.1">
    <property type="nucleotide sequence ID" value="NZ_CP023284.1"/>
</dbReference>
<proteinExistence type="predicted"/>
<gene>
    <name evidence="1" type="ORF">CKY39_12305</name>
</gene>
<accession>A0A250DI20</accession>
<sequence length="79" mass="8581">MGIYRHLTVSELQAMRTRLMASLQDRLASPTSAAHNGRSVQYQQNVAEIRKEIAALSEELEARGVGVSGGAVRGPIYIV</sequence>
<evidence type="ECO:0000313" key="2">
    <source>
        <dbReference type="Proteomes" id="UP000217154"/>
    </source>
</evidence>
<reference evidence="1 2" key="1">
    <citation type="submission" date="2017-09" db="EMBL/GenBank/DDBJ databases">
        <title>The diverse metabolic capabilities of V. boronicumulans make it an excellent choice for continued studies on novel biodegradation.</title>
        <authorList>
            <person name="Sun S."/>
        </authorList>
    </citation>
    <scope>NUCLEOTIDE SEQUENCE [LARGE SCALE GENOMIC DNA]</scope>
    <source>
        <strain evidence="1 2">J1</strain>
    </source>
</reference>
<protein>
    <submittedName>
        <fullName evidence="1">Uncharacterized protein</fullName>
    </submittedName>
</protein>
<evidence type="ECO:0000313" key="1">
    <source>
        <dbReference type="EMBL" id="ATA53914.1"/>
    </source>
</evidence>
<dbReference type="KEGG" id="vbo:CKY39_12305"/>
<dbReference type="Proteomes" id="UP000217154">
    <property type="component" value="Chromosome"/>
</dbReference>
<dbReference type="AlphaFoldDB" id="A0A250DI20"/>